<name>A0A0C9Z033_9AGAM</name>
<dbReference type="EMBL" id="KN833781">
    <property type="protein sequence ID" value="KIK19609.1"/>
    <property type="molecule type" value="Genomic_DNA"/>
</dbReference>
<dbReference type="AlphaFoldDB" id="A0A0C9Z033"/>
<dbReference type="HOGENOM" id="CLU_2085743_0_0_1"/>
<evidence type="ECO:0000256" key="1">
    <source>
        <dbReference type="SAM" id="MobiDB-lite"/>
    </source>
</evidence>
<proteinExistence type="predicted"/>
<keyword evidence="3" id="KW-1185">Reference proteome</keyword>
<sequence>MLRRYLTRADRWFPQGYLCSGQCPTRSSSGSESECSLALALFLLVQWAPDKDIRATRTTVLKKSLTGLSRRIFWTLDHFSLAWTVDICSENVNRAPRAPPEPCLPHAAPQSPLQCLD</sequence>
<reference evidence="2 3" key="1">
    <citation type="submission" date="2014-04" db="EMBL/GenBank/DDBJ databases">
        <authorList>
            <consortium name="DOE Joint Genome Institute"/>
            <person name="Kuo A."/>
            <person name="Kohler A."/>
            <person name="Costa M.D."/>
            <person name="Nagy L.G."/>
            <person name="Floudas D."/>
            <person name="Copeland A."/>
            <person name="Barry K.W."/>
            <person name="Cichocki N."/>
            <person name="Veneault-Fourrey C."/>
            <person name="LaButti K."/>
            <person name="Lindquist E.A."/>
            <person name="Lipzen A."/>
            <person name="Lundell T."/>
            <person name="Morin E."/>
            <person name="Murat C."/>
            <person name="Sun H."/>
            <person name="Tunlid A."/>
            <person name="Henrissat B."/>
            <person name="Grigoriev I.V."/>
            <person name="Hibbett D.S."/>
            <person name="Martin F."/>
            <person name="Nordberg H.P."/>
            <person name="Cantor M.N."/>
            <person name="Hua S.X."/>
        </authorList>
    </citation>
    <scope>NUCLEOTIDE SEQUENCE [LARGE SCALE GENOMIC DNA]</scope>
    <source>
        <strain evidence="2 3">441</strain>
    </source>
</reference>
<dbReference type="Proteomes" id="UP000054018">
    <property type="component" value="Unassembled WGS sequence"/>
</dbReference>
<reference evidence="3" key="2">
    <citation type="submission" date="2015-01" db="EMBL/GenBank/DDBJ databases">
        <title>Evolutionary Origins and Diversification of the Mycorrhizal Mutualists.</title>
        <authorList>
            <consortium name="DOE Joint Genome Institute"/>
            <consortium name="Mycorrhizal Genomics Consortium"/>
            <person name="Kohler A."/>
            <person name="Kuo A."/>
            <person name="Nagy L.G."/>
            <person name="Floudas D."/>
            <person name="Copeland A."/>
            <person name="Barry K.W."/>
            <person name="Cichocki N."/>
            <person name="Veneault-Fourrey C."/>
            <person name="LaButti K."/>
            <person name="Lindquist E.A."/>
            <person name="Lipzen A."/>
            <person name="Lundell T."/>
            <person name="Morin E."/>
            <person name="Murat C."/>
            <person name="Riley R."/>
            <person name="Ohm R."/>
            <person name="Sun H."/>
            <person name="Tunlid A."/>
            <person name="Henrissat B."/>
            <person name="Grigoriev I.V."/>
            <person name="Hibbett D.S."/>
            <person name="Martin F."/>
        </authorList>
    </citation>
    <scope>NUCLEOTIDE SEQUENCE [LARGE SCALE GENOMIC DNA]</scope>
    <source>
        <strain evidence="3">441</strain>
    </source>
</reference>
<organism evidence="2 3">
    <name type="scientific">Pisolithus microcarpus 441</name>
    <dbReference type="NCBI Taxonomy" id="765257"/>
    <lineage>
        <taxon>Eukaryota</taxon>
        <taxon>Fungi</taxon>
        <taxon>Dikarya</taxon>
        <taxon>Basidiomycota</taxon>
        <taxon>Agaricomycotina</taxon>
        <taxon>Agaricomycetes</taxon>
        <taxon>Agaricomycetidae</taxon>
        <taxon>Boletales</taxon>
        <taxon>Sclerodermatineae</taxon>
        <taxon>Pisolithaceae</taxon>
        <taxon>Pisolithus</taxon>
    </lineage>
</organism>
<accession>A0A0C9Z033</accession>
<evidence type="ECO:0000313" key="2">
    <source>
        <dbReference type="EMBL" id="KIK19609.1"/>
    </source>
</evidence>
<protein>
    <submittedName>
        <fullName evidence="2">Uncharacterized protein</fullName>
    </submittedName>
</protein>
<gene>
    <name evidence="2" type="ORF">PISMIDRAFT_621643</name>
</gene>
<feature type="region of interest" description="Disordered" evidence="1">
    <location>
        <begin position="97"/>
        <end position="117"/>
    </location>
</feature>
<evidence type="ECO:0000313" key="3">
    <source>
        <dbReference type="Proteomes" id="UP000054018"/>
    </source>
</evidence>